<evidence type="ECO:0000313" key="5">
    <source>
        <dbReference type="Proteomes" id="UP000092573"/>
    </source>
</evidence>
<proteinExistence type="inferred from homology"/>
<evidence type="ECO:0000259" key="3">
    <source>
        <dbReference type="PROSITE" id="PS01031"/>
    </source>
</evidence>
<dbReference type="KEGG" id="pyg:AWM70_02050"/>
<evidence type="ECO:0000313" key="4">
    <source>
        <dbReference type="EMBL" id="ANS73512.1"/>
    </source>
</evidence>
<organism evidence="4 5">
    <name type="scientific">Paenibacillus yonginensis</name>
    <dbReference type="NCBI Taxonomy" id="1462996"/>
    <lineage>
        <taxon>Bacteria</taxon>
        <taxon>Bacillati</taxon>
        <taxon>Bacillota</taxon>
        <taxon>Bacilli</taxon>
        <taxon>Bacillales</taxon>
        <taxon>Paenibacillaceae</taxon>
        <taxon>Paenibacillus</taxon>
    </lineage>
</organism>
<dbReference type="CDD" id="cd06471">
    <property type="entry name" value="ACD_LpsHSP_like"/>
    <property type="match status" value="1"/>
</dbReference>
<dbReference type="OrthoDB" id="9811615at2"/>
<keyword evidence="5" id="KW-1185">Reference proteome</keyword>
<dbReference type="AlphaFoldDB" id="A0A1B1MWF0"/>
<dbReference type="InterPro" id="IPR031107">
    <property type="entry name" value="Small_HSP"/>
</dbReference>
<dbReference type="InterPro" id="IPR008978">
    <property type="entry name" value="HSP20-like_chaperone"/>
</dbReference>
<dbReference type="SUPFAM" id="SSF49764">
    <property type="entry name" value="HSP20-like chaperones"/>
    <property type="match status" value="1"/>
</dbReference>
<protein>
    <submittedName>
        <fullName evidence="4">Heat-shock protein Hsp20</fullName>
    </submittedName>
</protein>
<sequence length="147" mass="17452">MFDLTPFRRRTEDHFGEMLKSFNEMVEDPWFFPFGGSAQSFRTDIREEKDRYLVEAELPGISKNNIDIELSNDYLTIRAKRDEYTEQQDDLSKMIRKERRSGEFVRRFFVENVDEAGIKAKLDNGVLKLEIPKRPDDGHSKKRIEIE</sequence>
<dbReference type="STRING" id="1462996.AWM70_02050"/>
<dbReference type="EMBL" id="CP014167">
    <property type="protein sequence ID" value="ANS73512.1"/>
    <property type="molecule type" value="Genomic_DNA"/>
</dbReference>
<feature type="domain" description="SHSP" evidence="3">
    <location>
        <begin position="34"/>
        <end position="147"/>
    </location>
</feature>
<reference evidence="4 5" key="1">
    <citation type="submission" date="2016-01" db="EMBL/GenBank/DDBJ databases">
        <title>Complete Genome Sequence of Paenibacillus yonginensis DCY84, a novel Plant Growth-Promoting Bacteria with Elicitation of Induced Systemic Resistance.</title>
        <authorList>
            <person name="Kim Y.J."/>
            <person name="Yang D.C."/>
            <person name="Sukweenadhi J."/>
        </authorList>
    </citation>
    <scope>NUCLEOTIDE SEQUENCE [LARGE SCALE GENOMIC DNA]</scope>
    <source>
        <strain evidence="4 5">DCY84</strain>
    </source>
</reference>
<accession>A0A1B1MWF0</accession>
<name>A0A1B1MWF0_9BACL</name>
<comment type="similarity">
    <text evidence="1 2">Belongs to the small heat shock protein (HSP20) family.</text>
</comment>
<evidence type="ECO:0000256" key="1">
    <source>
        <dbReference type="PROSITE-ProRule" id="PRU00285"/>
    </source>
</evidence>
<dbReference type="PROSITE" id="PS01031">
    <property type="entry name" value="SHSP"/>
    <property type="match status" value="1"/>
</dbReference>
<gene>
    <name evidence="4" type="ORF">AWM70_02050</name>
</gene>
<dbReference type="Gene3D" id="2.60.40.790">
    <property type="match status" value="1"/>
</dbReference>
<dbReference type="InterPro" id="IPR002068">
    <property type="entry name" value="A-crystallin/Hsp20_dom"/>
</dbReference>
<dbReference type="Proteomes" id="UP000092573">
    <property type="component" value="Chromosome"/>
</dbReference>
<dbReference type="RefSeq" id="WP_068693929.1">
    <property type="nucleotide sequence ID" value="NZ_CP014167.1"/>
</dbReference>
<dbReference type="Pfam" id="PF00011">
    <property type="entry name" value="HSP20"/>
    <property type="match status" value="1"/>
</dbReference>
<dbReference type="PANTHER" id="PTHR11527">
    <property type="entry name" value="HEAT-SHOCK PROTEIN 20 FAMILY MEMBER"/>
    <property type="match status" value="1"/>
</dbReference>
<evidence type="ECO:0000256" key="2">
    <source>
        <dbReference type="RuleBase" id="RU003616"/>
    </source>
</evidence>